<name>A0AA36JRT8_9DINO</name>
<proteinExistence type="predicted"/>
<accession>A0AA36JRT8</accession>
<dbReference type="AlphaFoldDB" id="A0AA36JRT8"/>
<evidence type="ECO:0000313" key="2">
    <source>
        <dbReference type="Proteomes" id="UP001178507"/>
    </source>
</evidence>
<sequence length="165" mass="18139">MLPLPGHPSGHSQFDNWHVLQGPATTVGSSTSLTREQVVGVALCDQLLELLIYNLVLGSPALLVLKANPVPTKRRNEHFSFLAVSQMTGQFLGAVLVPFLGADQSLHMPRQKAPAVRPFPLAKHHPRFLFVWDMCIHYSPPFASQFERPSSSPSLPAHLHRGISP</sequence>
<dbReference type="EMBL" id="CAUJNA010003863">
    <property type="protein sequence ID" value="CAJ1411235.1"/>
    <property type="molecule type" value="Genomic_DNA"/>
</dbReference>
<dbReference type="Proteomes" id="UP001178507">
    <property type="component" value="Unassembled WGS sequence"/>
</dbReference>
<gene>
    <name evidence="1" type="ORF">EVOR1521_LOCUS31850</name>
</gene>
<organism evidence="1 2">
    <name type="scientific">Effrenium voratum</name>
    <dbReference type="NCBI Taxonomy" id="2562239"/>
    <lineage>
        <taxon>Eukaryota</taxon>
        <taxon>Sar</taxon>
        <taxon>Alveolata</taxon>
        <taxon>Dinophyceae</taxon>
        <taxon>Suessiales</taxon>
        <taxon>Symbiodiniaceae</taxon>
        <taxon>Effrenium</taxon>
    </lineage>
</organism>
<comment type="caution">
    <text evidence="1">The sequence shown here is derived from an EMBL/GenBank/DDBJ whole genome shotgun (WGS) entry which is preliminary data.</text>
</comment>
<keyword evidence="2" id="KW-1185">Reference proteome</keyword>
<protein>
    <submittedName>
        <fullName evidence="1">Uncharacterized protein</fullName>
    </submittedName>
</protein>
<evidence type="ECO:0000313" key="1">
    <source>
        <dbReference type="EMBL" id="CAJ1411235.1"/>
    </source>
</evidence>
<reference evidence="1" key="1">
    <citation type="submission" date="2023-08" db="EMBL/GenBank/DDBJ databases">
        <authorList>
            <person name="Chen Y."/>
            <person name="Shah S."/>
            <person name="Dougan E. K."/>
            <person name="Thang M."/>
            <person name="Chan C."/>
        </authorList>
    </citation>
    <scope>NUCLEOTIDE SEQUENCE</scope>
</reference>